<dbReference type="OrthoDB" id="6285426at2"/>
<accession>A0A5C8KH10</accession>
<evidence type="ECO:0000313" key="1">
    <source>
        <dbReference type="EMBL" id="TXK59720.1"/>
    </source>
</evidence>
<protein>
    <submittedName>
        <fullName evidence="1">Uncharacterized protein</fullName>
    </submittedName>
</protein>
<reference evidence="1 2" key="1">
    <citation type="submission" date="2019-08" db="EMBL/GenBank/DDBJ databases">
        <authorList>
            <person name="Karlyshev A.V."/>
        </authorList>
    </citation>
    <scope>NUCLEOTIDE SEQUENCE [LARGE SCALE GENOMIC DNA]</scope>
    <source>
        <strain evidence="1 2">Alg18-2.2</strain>
    </source>
</reference>
<evidence type="ECO:0000313" key="2">
    <source>
        <dbReference type="Proteomes" id="UP000321248"/>
    </source>
</evidence>
<dbReference type="RefSeq" id="WP_147892495.1">
    <property type="nucleotide sequence ID" value="NZ_VRTS01000011.1"/>
</dbReference>
<organism evidence="1 2">
    <name type="scientific">Alkalisalibacterium limincola</name>
    <dbReference type="NCBI Taxonomy" id="2699169"/>
    <lineage>
        <taxon>Bacteria</taxon>
        <taxon>Pseudomonadati</taxon>
        <taxon>Pseudomonadota</taxon>
        <taxon>Gammaproteobacteria</taxon>
        <taxon>Lysobacterales</taxon>
        <taxon>Lysobacteraceae</taxon>
        <taxon>Alkalisalibacterium</taxon>
    </lineage>
</organism>
<keyword evidence="2" id="KW-1185">Reference proteome</keyword>
<proteinExistence type="predicted"/>
<dbReference type="AlphaFoldDB" id="A0A5C8KH10"/>
<comment type="caution">
    <text evidence="1">The sequence shown here is derived from an EMBL/GenBank/DDBJ whole genome shotgun (WGS) entry which is preliminary data.</text>
</comment>
<sequence>MLSHSAGRDWNRLQPVIGQEVWSRVVHSPPIRLEDDRLLVVAHQQGRDPVSGRRFPLDDLHVRIGSESEGVTGWGEALEPGCELLLPSISSAELIFAMCEDGRLKSSRDLGREWVVDRDPVLDLEQMPGELRGAGVEA</sequence>
<dbReference type="Proteomes" id="UP000321248">
    <property type="component" value="Unassembled WGS sequence"/>
</dbReference>
<name>A0A5C8KH10_9GAMM</name>
<gene>
    <name evidence="1" type="ORF">FU658_13135</name>
</gene>
<dbReference type="EMBL" id="VRTS01000011">
    <property type="protein sequence ID" value="TXK59720.1"/>
    <property type="molecule type" value="Genomic_DNA"/>
</dbReference>